<dbReference type="AlphaFoldDB" id="A0AAN5DGA8"/>
<evidence type="ECO:0000313" key="2">
    <source>
        <dbReference type="EMBL" id="GMR62411.1"/>
    </source>
</evidence>
<dbReference type="Proteomes" id="UP001328107">
    <property type="component" value="Unassembled WGS sequence"/>
</dbReference>
<comment type="caution">
    <text evidence="2">The sequence shown here is derived from an EMBL/GenBank/DDBJ whole genome shotgun (WGS) entry which is preliminary data.</text>
</comment>
<keyword evidence="1" id="KW-1133">Transmembrane helix</keyword>
<dbReference type="EMBL" id="BTRK01000006">
    <property type="protein sequence ID" value="GMR62411.1"/>
    <property type="molecule type" value="Genomic_DNA"/>
</dbReference>
<feature type="transmembrane region" description="Helical" evidence="1">
    <location>
        <begin position="74"/>
        <end position="101"/>
    </location>
</feature>
<proteinExistence type="predicted"/>
<keyword evidence="1" id="KW-0472">Membrane</keyword>
<accession>A0AAN5DGA8</accession>
<keyword evidence="1" id="KW-0812">Transmembrane</keyword>
<sequence>LQMDVADLPNAEVRLNVSFFQTDEESVSLLPSDDPSSIPREDFEYGDPEYEIVTEKLYEIYCYRFFCRVSRSTILTLMLLFTVCFAMALILVIVICTFVSLTRSDNSSEPRAFHGEEAFGAINWLHYPVGELSLRRLNFTSVALAVHNAHMKQP</sequence>
<protein>
    <submittedName>
        <fullName evidence="2">Uncharacterized protein</fullName>
    </submittedName>
</protein>
<reference evidence="3" key="1">
    <citation type="submission" date="2022-10" db="EMBL/GenBank/DDBJ databases">
        <title>Genome assembly of Pristionchus species.</title>
        <authorList>
            <person name="Yoshida K."/>
            <person name="Sommer R.J."/>
        </authorList>
    </citation>
    <scope>NUCLEOTIDE SEQUENCE [LARGE SCALE GENOMIC DNA]</scope>
    <source>
        <strain evidence="3">RS5460</strain>
    </source>
</reference>
<feature type="non-terminal residue" evidence="2">
    <location>
        <position position="1"/>
    </location>
</feature>
<keyword evidence="3" id="KW-1185">Reference proteome</keyword>
<organism evidence="2 3">
    <name type="scientific">Pristionchus mayeri</name>
    <dbReference type="NCBI Taxonomy" id="1317129"/>
    <lineage>
        <taxon>Eukaryota</taxon>
        <taxon>Metazoa</taxon>
        <taxon>Ecdysozoa</taxon>
        <taxon>Nematoda</taxon>
        <taxon>Chromadorea</taxon>
        <taxon>Rhabditida</taxon>
        <taxon>Rhabditina</taxon>
        <taxon>Diplogasteromorpha</taxon>
        <taxon>Diplogasteroidea</taxon>
        <taxon>Neodiplogasteridae</taxon>
        <taxon>Pristionchus</taxon>
    </lineage>
</organism>
<name>A0AAN5DGA8_9BILA</name>
<evidence type="ECO:0000313" key="3">
    <source>
        <dbReference type="Proteomes" id="UP001328107"/>
    </source>
</evidence>
<gene>
    <name evidence="2" type="ORF">PMAYCL1PPCAC_32606</name>
</gene>
<evidence type="ECO:0000256" key="1">
    <source>
        <dbReference type="SAM" id="Phobius"/>
    </source>
</evidence>